<dbReference type="AlphaFoldDB" id="A0AAX2J8Z6"/>
<dbReference type="PANTHER" id="PTHR32332:SF18">
    <property type="entry name" value="2-NITROPROPANE DIOXYGENASE"/>
    <property type="match status" value="1"/>
</dbReference>
<dbReference type="InterPro" id="IPR004136">
    <property type="entry name" value="NMO"/>
</dbReference>
<keyword evidence="1" id="KW-0285">Flavoprotein</keyword>
<dbReference type="Proteomes" id="UP000249008">
    <property type="component" value="Chromosome 1"/>
</dbReference>
<evidence type="ECO:0000256" key="3">
    <source>
        <dbReference type="ARBA" id="ARBA00023002"/>
    </source>
</evidence>
<accession>A0AAX2J8Z6</accession>
<protein>
    <submittedName>
        <fullName evidence="4">Nitronate monooxygenase</fullName>
        <ecNumber evidence="4">1.13.12.16</ecNumber>
    </submittedName>
</protein>
<keyword evidence="2" id="KW-0288">FMN</keyword>
<dbReference type="RefSeq" id="WP_005976054.1">
    <property type="nucleotide sequence ID" value="NZ_BAABXY010000001.1"/>
</dbReference>
<dbReference type="SUPFAM" id="SSF51412">
    <property type="entry name" value="Inosine monophosphate dehydrogenase (IMPDH)"/>
    <property type="match status" value="1"/>
</dbReference>
<evidence type="ECO:0000256" key="2">
    <source>
        <dbReference type="ARBA" id="ARBA00022643"/>
    </source>
</evidence>
<organism evidence="4 5">
    <name type="scientific">Fusobacterium ulcerans</name>
    <dbReference type="NCBI Taxonomy" id="861"/>
    <lineage>
        <taxon>Bacteria</taxon>
        <taxon>Fusobacteriati</taxon>
        <taxon>Fusobacteriota</taxon>
        <taxon>Fusobacteriia</taxon>
        <taxon>Fusobacteriales</taxon>
        <taxon>Fusobacteriaceae</taxon>
        <taxon>Fusobacterium</taxon>
    </lineage>
</organism>
<dbReference type="GO" id="GO:0018580">
    <property type="term" value="F:nitronate monooxygenase activity"/>
    <property type="evidence" value="ECO:0007669"/>
    <property type="project" value="UniProtKB-EC"/>
</dbReference>
<proteinExistence type="predicted"/>
<dbReference type="KEGG" id="ful:C4N20_10290"/>
<dbReference type="CDD" id="cd04730">
    <property type="entry name" value="NPD_like"/>
    <property type="match status" value="1"/>
</dbReference>
<evidence type="ECO:0000256" key="1">
    <source>
        <dbReference type="ARBA" id="ARBA00022630"/>
    </source>
</evidence>
<gene>
    <name evidence="4" type="ORF">NCTC12112_00613</name>
</gene>
<dbReference type="Pfam" id="PF03060">
    <property type="entry name" value="NMO"/>
    <property type="match status" value="1"/>
</dbReference>
<keyword evidence="3 4" id="KW-0560">Oxidoreductase</keyword>
<dbReference type="GeneID" id="78455202"/>
<dbReference type="EC" id="1.13.12.16" evidence="4"/>
<dbReference type="EMBL" id="LS483487">
    <property type="protein sequence ID" value="SQJ00282.1"/>
    <property type="molecule type" value="Genomic_DNA"/>
</dbReference>
<dbReference type="PANTHER" id="PTHR32332">
    <property type="entry name" value="2-NITROPROPANE DIOXYGENASE"/>
    <property type="match status" value="1"/>
</dbReference>
<name>A0AAX2J8Z6_9FUSO</name>
<keyword evidence="4" id="KW-0503">Monooxygenase</keyword>
<dbReference type="InterPro" id="IPR013785">
    <property type="entry name" value="Aldolase_TIM"/>
</dbReference>
<reference evidence="4 5" key="1">
    <citation type="submission" date="2018-06" db="EMBL/GenBank/DDBJ databases">
        <authorList>
            <consortium name="Pathogen Informatics"/>
            <person name="Doyle S."/>
        </authorList>
    </citation>
    <scope>NUCLEOTIDE SEQUENCE [LARGE SCALE GENOMIC DNA]</scope>
    <source>
        <strain evidence="4 5">NCTC12112</strain>
    </source>
</reference>
<evidence type="ECO:0000313" key="4">
    <source>
        <dbReference type="EMBL" id="SQJ00282.1"/>
    </source>
</evidence>
<dbReference type="Gene3D" id="3.20.20.70">
    <property type="entry name" value="Aldolase class I"/>
    <property type="match status" value="1"/>
</dbReference>
<sequence length="312" mass="33456">MLAIGDLKIDIPIIQGGMAIRASMAKLAAAVANEGGIGVIAGTALSIDELKKEIKRAKDMIVNKGGALGVNIMYATTDFMDLVHASIEAGIDVIIFGAGFSRDIFEVAKGTGVKIIPVVSSLKLAKISQKLGADAIVVEGGNAGGHLGTEKDSWDIVGEIAENISIPVFGAGGVITPEDAERMLALGADGVQMGSRFIAAEECEVDDFFKQMYINCKEGDVVEMMSSAGLPANAIVSPYVKKVLNETTEPPKQCNRCLKKCTYKFCVNERLVKAHDGNYEEGIFFAGRDAWKINEILSVKEIFDRFKKVFKE</sequence>
<evidence type="ECO:0000313" key="5">
    <source>
        <dbReference type="Proteomes" id="UP000249008"/>
    </source>
</evidence>